<dbReference type="InterPro" id="IPR013785">
    <property type="entry name" value="Aldolase_TIM"/>
</dbReference>
<evidence type="ECO:0000313" key="10">
    <source>
        <dbReference type="EMBL" id="MES1929180.1"/>
    </source>
</evidence>
<comment type="caution">
    <text evidence="10">The sequence shown here is derived from an EMBL/GenBank/DDBJ whole genome shotgun (WGS) entry which is preliminary data.</text>
</comment>
<keyword evidence="6" id="KW-0560">Oxidoreductase</keyword>
<evidence type="ECO:0000256" key="7">
    <source>
        <dbReference type="ARBA" id="ARBA00023033"/>
    </source>
</evidence>
<dbReference type="PANTHER" id="PTHR42747">
    <property type="entry name" value="NITRONATE MONOOXYGENASE-RELATED"/>
    <property type="match status" value="1"/>
</dbReference>
<comment type="catalytic activity">
    <reaction evidence="9">
        <text>3 propionate 3-nitronate + 3 O2 + H2O = 3 3-oxopropanoate + 2 nitrate + nitrite + H2O2 + 3 H(+)</text>
        <dbReference type="Rhea" id="RHEA:57332"/>
        <dbReference type="ChEBI" id="CHEBI:15377"/>
        <dbReference type="ChEBI" id="CHEBI:15378"/>
        <dbReference type="ChEBI" id="CHEBI:15379"/>
        <dbReference type="ChEBI" id="CHEBI:16240"/>
        <dbReference type="ChEBI" id="CHEBI:16301"/>
        <dbReference type="ChEBI" id="CHEBI:17632"/>
        <dbReference type="ChEBI" id="CHEBI:33190"/>
        <dbReference type="ChEBI" id="CHEBI:136067"/>
    </reaction>
</comment>
<dbReference type="SUPFAM" id="SSF51412">
    <property type="entry name" value="Inosine monophosphate dehydrogenase (IMPDH)"/>
    <property type="match status" value="1"/>
</dbReference>
<reference evidence="10 11" key="1">
    <citation type="submission" date="2013-03" db="EMBL/GenBank/DDBJ databases">
        <title>Salinisphaera dokdonensis CL-ES53 Genome Sequencing.</title>
        <authorList>
            <person name="Li C."/>
            <person name="Lai Q."/>
            <person name="Shao Z."/>
        </authorList>
    </citation>
    <scope>NUCLEOTIDE SEQUENCE [LARGE SCALE GENOMIC DNA]</scope>
    <source>
        <strain evidence="10 11">CL-ES53</strain>
    </source>
</reference>
<proteinExistence type="inferred from homology"/>
<evidence type="ECO:0000256" key="1">
    <source>
        <dbReference type="ARBA" id="ARBA00001917"/>
    </source>
</evidence>
<keyword evidence="7" id="KW-0503">Monooxygenase</keyword>
<dbReference type="PANTHER" id="PTHR42747:SF3">
    <property type="entry name" value="NITRONATE MONOOXYGENASE-RELATED"/>
    <property type="match status" value="1"/>
</dbReference>
<evidence type="ECO:0000256" key="5">
    <source>
        <dbReference type="ARBA" id="ARBA00022643"/>
    </source>
</evidence>
<sequence>MGLQNDLTRRLNITYPVIQAPMAGGTTTPELVAAVSNAGGLGSIGAGYMPPEALEAAITRTRELTDRPFAVNLFIPNAFAVDDDRVEQANARLDDFRRELAIERPTPPTQYAQSFEDQFEAVASAGVSVFSFTFGQLESGRIERLHAGGTTVIGTATTVAEARALALDGVDLIVAQGAEAGGHRGTFLGSFEQALVGTMALVPQICDAVDVPVIASGGIMDGRGLAAATALGAQGVQMGSAFLTCHESGAKTAHKKALLASGERATMVTRAFSGKPARGLANRFIAAMASLEPALPDYPVQNAWTKDIRAAAGQAGDEAFMSLWAGQAAALSREVAAADLLDSLITDYARYIDGVKNDSD</sequence>
<dbReference type="Proteomes" id="UP001460888">
    <property type="component" value="Unassembled WGS sequence"/>
</dbReference>
<comment type="cofactor">
    <cofactor evidence="1">
        <name>FMN</name>
        <dbReference type="ChEBI" id="CHEBI:58210"/>
    </cofactor>
</comment>
<keyword evidence="3" id="KW-0216">Detoxification</keyword>
<evidence type="ECO:0000256" key="2">
    <source>
        <dbReference type="ARBA" id="ARBA00009881"/>
    </source>
</evidence>
<name>A0ABV2AZV7_9GAMM</name>
<evidence type="ECO:0000256" key="8">
    <source>
        <dbReference type="ARBA" id="ARBA00031155"/>
    </source>
</evidence>
<keyword evidence="10" id="KW-0223">Dioxygenase</keyword>
<organism evidence="10 11">
    <name type="scientific">Salinisphaera dokdonensis CL-ES53</name>
    <dbReference type="NCBI Taxonomy" id="1304272"/>
    <lineage>
        <taxon>Bacteria</taxon>
        <taxon>Pseudomonadati</taxon>
        <taxon>Pseudomonadota</taxon>
        <taxon>Gammaproteobacteria</taxon>
        <taxon>Salinisphaerales</taxon>
        <taxon>Salinisphaeraceae</taxon>
        <taxon>Salinisphaera</taxon>
    </lineage>
</organism>
<accession>A0ABV2AZV7</accession>
<dbReference type="Gene3D" id="3.20.20.70">
    <property type="entry name" value="Aldolase class I"/>
    <property type="match status" value="1"/>
</dbReference>
<dbReference type="Pfam" id="PF03060">
    <property type="entry name" value="NMO"/>
    <property type="match status" value="1"/>
</dbReference>
<protein>
    <recommendedName>
        <fullName evidence="8">Propionate 3-nitronate monooxygenase</fullName>
    </recommendedName>
</protein>
<keyword evidence="4" id="KW-0285">Flavoprotein</keyword>
<dbReference type="InterPro" id="IPR004136">
    <property type="entry name" value="NMO"/>
</dbReference>
<dbReference type="RefSeq" id="WP_353110673.1">
    <property type="nucleotide sequence ID" value="NZ_APND01000002.1"/>
</dbReference>
<evidence type="ECO:0000313" key="11">
    <source>
        <dbReference type="Proteomes" id="UP001460888"/>
    </source>
</evidence>
<dbReference type="GO" id="GO:0051213">
    <property type="term" value="F:dioxygenase activity"/>
    <property type="evidence" value="ECO:0007669"/>
    <property type="project" value="UniProtKB-KW"/>
</dbReference>
<keyword evidence="5" id="KW-0288">FMN</keyword>
<dbReference type="EMBL" id="APND01000002">
    <property type="protein sequence ID" value="MES1929180.1"/>
    <property type="molecule type" value="Genomic_DNA"/>
</dbReference>
<keyword evidence="11" id="KW-1185">Reference proteome</keyword>
<evidence type="ECO:0000256" key="3">
    <source>
        <dbReference type="ARBA" id="ARBA00022575"/>
    </source>
</evidence>
<gene>
    <name evidence="10" type="ORF">SADO_07987</name>
</gene>
<evidence type="ECO:0000256" key="9">
    <source>
        <dbReference type="ARBA" id="ARBA00049401"/>
    </source>
</evidence>
<comment type="similarity">
    <text evidence="2">Belongs to the nitronate monooxygenase family. NMO class I subfamily.</text>
</comment>
<evidence type="ECO:0000256" key="6">
    <source>
        <dbReference type="ARBA" id="ARBA00023002"/>
    </source>
</evidence>
<dbReference type="CDD" id="cd04730">
    <property type="entry name" value="NPD_like"/>
    <property type="match status" value="1"/>
</dbReference>
<evidence type="ECO:0000256" key="4">
    <source>
        <dbReference type="ARBA" id="ARBA00022630"/>
    </source>
</evidence>